<dbReference type="AlphaFoldDB" id="A0A915PPP4"/>
<protein>
    <submittedName>
        <fullName evidence="2">Bifunctional inhibitor/plant lipid transfer protein/seed storage helical domain-containing protein</fullName>
    </submittedName>
</protein>
<organism evidence="1 2">
    <name type="scientific">Setaria digitata</name>
    <dbReference type="NCBI Taxonomy" id="48799"/>
    <lineage>
        <taxon>Eukaryota</taxon>
        <taxon>Metazoa</taxon>
        <taxon>Ecdysozoa</taxon>
        <taxon>Nematoda</taxon>
        <taxon>Chromadorea</taxon>
        <taxon>Rhabditida</taxon>
        <taxon>Spirurina</taxon>
        <taxon>Spiruromorpha</taxon>
        <taxon>Filarioidea</taxon>
        <taxon>Setariidae</taxon>
        <taxon>Setaria</taxon>
    </lineage>
</organism>
<proteinExistence type="predicted"/>
<sequence length="46" mass="5038">MCVNACKLTLHADLCGRLKCLKLYTQLHPHIVGITLQAVAECCGVR</sequence>
<reference evidence="2" key="1">
    <citation type="submission" date="2022-11" db="UniProtKB">
        <authorList>
            <consortium name="WormBaseParasite"/>
        </authorList>
    </citation>
    <scope>IDENTIFICATION</scope>
</reference>
<keyword evidence="1" id="KW-1185">Reference proteome</keyword>
<evidence type="ECO:0000313" key="1">
    <source>
        <dbReference type="Proteomes" id="UP000887581"/>
    </source>
</evidence>
<name>A0A915PPP4_9BILA</name>
<accession>A0A915PPP4</accession>
<evidence type="ECO:0000313" key="2">
    <source>
        <dbReference type="WBParaSite" id="sdigi.contig18.g1620.t1"/>
    </source>
</evidence>
<dbReference type="WBParaSite" id="sdigi.contig18.g1620.t1">
    <property type="protein sequence ID" value="sdigi.contig18.g1620.t1"/>
    <property type="gene ID" value="sdigi.contig18.g1620"/>
</dbReference>
<dbReference type="Proteomes" id="UP000887581">
    <property type="component" value="Unplaced"/>
</dbReference>